<evidence type="ECO:0000313" key="3">
    <source>
        <dbReference type="Proteomes" id="UP000807469"/>
    </source>
</evidence>
<organism evidence="2 3">
    <name type="scientific">Pholiota conissans</name>
    <dbReference type="NCBI Taxonomy" id="109636"/>
    <lineage>
        <taxon>Eukaryota</taxon>
        <taxon>Fungi</taxon>
        <taxon>Dikarya</taxon>
        <taxon>Basidiomycota</taxon>
        <taxon>Agaricomycotina</taxon>
        <taxon>Agaricomycetes</taxon>
        <taxon>Agaricomycetidae</taxon>
        <taxon>Agaricales</taxon>
        <taxon>Agaricineae</taxon>
        <taxon>Strophariaceae</taxon>
        <taxon>Pholiota</taxon>
    </lineage>
</organism>
<proteinExistence type="predicted"/>
<comment type="caution">
    <text evidence="2">The sequence shown here is derived from an EMBL/GenBank/DDBJ whole genome shotgun (WGS) entry which is preliminary data.</text>
</comment>
<evidence type="ECO:0000313" key="2">
    <source>
        <dbReference type="EMBL" id="KAF9471372.1"/>
    </source>
</evidence>
<keyword evidence="3" id="KW-1185">Reference proteome</keyword>
<dbReference type="EMBL" id="MU155699">
    <property type="protein sequence ID" value="KAF9471372.1"/>
    <property type="molecule type" value="Genomic_DNA"/>
</dbReference>
<accession>A0A9P5YLJ2</accession>
<dbReference type="Proteomes" id="UP000807469">
    <property type="component" value="Unassembled WGS sequence"/>
</dbReference>
<feature type="non-terminal residue" evidence="2">
    <location>
        <position position="135"/>
    </location>
</feature>
<dbReference type="AlphaFoldDB" id="A0A9P5YLJ2"/>
<dbReference type="OrthoDB" id="3163890at2759"/>
<feature type="region of interest" description="Disordered" evidence="1">
    <location>
        <begin position="113"/>
        <end position="135"/>
    </location>
</feature>
<evidence type="ECO:0000256" key="1">
    <source>
        <dbReference type="SAM" id="MobiDB-lite"/>
    </source>
</evidence>
<gene>
    <name evidence="2" type="ORF">BDN70DRAFT_786648</name>
</gene>
<reference evidence="2" key="1">
    <citation type="submission" date="2020-11" db="EMBL/GenBank/DDBJ databases">
        <authorList>
            <consortium name="DOE Joint Genome Institute"/>
            <person name="Ahrendt S."/>
            <person name="Riley R."/>
            <person name="Andreopoulos W."/>
            <person name="Labutti K."/>
            <person name="Pangilinan J."/>
            <person name="Ruiz-Duenas F.J."/>
            <person name="Barrasa J.M."/>
            <person name="Sanchez-Garcia M."/>
            <person name="Camarero S."/>
            <person name="Miyauchi S."/>
            <person name="Serrano A."/>
            <person name="Linde D."/>
            <person name="Babiker R."/>
            <person name="Drula E."/>
            <person name="Ayuso-Fernandez I."/>
            <person name="Pacheco R."/>
            <person name="Padilla G."/>
            <person name="Ferreira P."/>
            <person name="Barriuso J."/>
            <person name="Kellner H."/>
            <person name="Castanera R."/>
            <person name="Alfaro M."/>
            <person name="Ramirez L."/>
            <person name="Pisabarro A.G."/>
            <person name="Kuo A."/>
            <person name="Tritt A."/>
            <person name="Lipzen A."/>
            <person name="He G."/>
            <person name="Yan M."/>
            <person name="Ng V."/>
            <person name="Cullen D."/>
            <person name="Martin F."/>
            <person name="Rosso M.-N."/>
            <person name="Henrissat B."/>
            <person name="Hibbett D."/>
            <person name="Martinez A.T."/>
            <person name="Grigoriev I.V."/>
        </authorList>
    </citation>
    <scope>NUCLEOTIDE SEQUENCE</scope>
    <source>
        <strain evidence="2">CIRM-BRFM 674</strain>
    </source>
</reference>
<feature type="non-terminal residue" evidence="2">
    <location>
        <position position="1"/>
    </location>
</feature>
<sequence length="135" mass="15489">NRCDEILLDGSNRPKPGPKPQTYSHAQKIRAAMTHIFGRIFNLGRTVWYRDENSGRMRGNPSCSERVASYMISLRRRKACMGESITSARAITSATFLKMYDFNHHEENWTLQPYTPGSRSKKAEDIHKWGGPMAR</sequence>
<protein>
    <submittedName>
        <fullName evidence="2">Uncharacterized protein</fullName>
    </submittedName>
</protein>
<name>A0A9P5YLJ2_9AGAR</name>